<keyword evidence="2" id="KW-0378">Hydrolase</keyword>
<evidence type="ECO:0000259" key="1">
    <source>
        <dbReference type="Pfam" id="PF00561"/>
    </source>
</evidence>
<dbReference type="Gene3D" id="3.40.50.1820">
    <property type="entry name" value="alpha/beta hydrolase"/>
    <property type="match status" value="1"/>
</dbReference>
<dbReference type="RefSeq" id="WP_213889526.1">
    <property type="nucleotide sequence ID" value="NZ_JAGFNU010000007.1"/>
</dbReference>
<dbReference type="Pfam" id="PF00561">
    <property type="entry name" value="Abhydrolase_1"/>
    <property type="match status" value="1"/>
</dbReference>
<protein>
    <submittedName>
        <fullName evidence="2">Alpha/beta fold hydrolase</fullName>
    </submittedName>
</protein>
<dbReference type="EMBL" id="JBHMEA010000051">
    <property type="protein sequence ID" value="MFB9233690.1"/>
    <property type="molecule type" value="Genomic_DNA"/>
</dbReference>
<dbReference type="InterPro" id="IPR050266">
    <property type="entry name" value="AB_hydrolase_sf"/>
</dbReference>
<keyword evidence="3" id="KW-1185">Reference proteome</keyword>
<accession>A0ABV5JKR0</accession>
<dbReference type="InterPro" id="IPR029058">
    <property type="entry name" value="AB_hydrolase_fold"/>
</dbReference>
<organism evidence="2 3">
    <name type="scientific">Pseudohalocynthiibacter aestuariivivens</name>
    <dbReference type="NCBI Taxonomy" id="1591409"/>
    <lineage>
        <taxon>Bacteria</taxon>
        <taxon>Pseudomonadati</taxon>
        <taxon>Pseudomonadota</taxon>
        <taxon>Alphaproteobacteria</taxon>
        <taxon>Rhodobacterales</taxon>
        <taxon>Paracoccaceae</taxon>
        <taxon>Pseudohalocynthiibacter</taxon>
    </lineage>
</organism>
<dbReference type="Proteomes" id="UP001589683">
    <property type="component" value="Unassembled WGS sequence"/>
</dbReference>
<feature type="domain" description="AB hydrolase-1" evidence="1">
    <location>
        <begin position="21"/>
        <end position="257"/>
    </location>
</feature>
<dbReference type="PRINTS" id="PR00111">
    <property type="entry name" value="ABHYDROLASE"/>
</dbReference>
<name>A0ABV5JKR0_9RHOB</name>
<gene>
    <name evidence="2" type="ORF">ACFFUT_18000</name>
</gene>
<sequence length="286" mass="31386">MTFMFTPKPEISFTESGEGTPVVLLHGSASNSKQWRSLAEYLNGRFRVICPDLPGYGRSKGGAGNRVMTLEEIVRLLEPVFDRYDDPVHLVGHSFGAAVALKAARMHPGKVRSLTMIEPAVFNLVWAKHGVLSAKTKQFVSAARSSQIALEEGDAWSAMRIFLDFWNGEGSWGRTSFSLRQKLATCAAQIQDDFSALVMDKFTDLDAAGVVCPVLNVTGANSPSEMRMISETLQQSLPFIRHEVVAGAGHMLPMTDPHLTDPMIGEFLEQVDFGWQDAKNEVLIAA</sequence>
<reference evidence="2 3" key="1">
    <citation type="submission" date="2024-09" db="EMBL/GenBank/DDBJ databases">
        <authorList>
            <person name="Sun Q."/>
            <person name="Mori K."/>
        </authorList>
    </citation>
    <scope>NUCLEOTIDE SEQUENCE [LARGE SCALE GENOMIC DNA]</scope>
    <source>
        <strain evidence="2 3">CECT 8726</strain>
    </source>
</reference>
<evidence type="ECO:0000313" key="3">
    <source>
        <dbReference type="Proteomes" id="UP001589683"/>
    </source>
</evidence>
<comment type="caution">
    <text evidence="2">The sequence shown here is derived from an EMBL/GenBank/DDBJ whole genome shotgun (WGS) entry which is preliminary data.</text>
</comment>
<dbReference type="PANTHER" id="PTHR43798">
    <property type="entry name" value="MONOACYLGLYCEROL LIPASE"/>
    <property type="match status" value="1"/>
</dbReference>
<dbReference type="SUPFAM" id="SSF53474">
    <property type="entry name" value="alpha/beta-Hydrolases"/>
    <property type="match status" value="1"/>
</dbReference>
<evidence type="ECO:0000313" key="2">
    <source>
        <dbReference type="EMBL" id="MFB9233690.1"/>
    </source>
</evidence>
<dbReference type="GO" id="GO:0016787">
    <property type="term" value="F:hydrolase activity"/>
    <property type="evidence" value="ECO:0007669"/>
    <property type="project" value="UniProtKB-KW"/>
</dbReference>
<dbReference type="InterPro" id="IPR000073">
    <property type="entry name" value="AB_hydrolase_1"/>
</dbReference>
<proteinExistence type="predicted"/>